<feature type="domain" description="Glycosyl transferase family 1" evidence="1">
    <location>
        <begin position="179"/>
        <end position="335"/>
    </location>
</feature>
<dbReference type="Gene3D" id="3.40.50.2000">
    <property type="entry name" value="Glycogen Phosphorylase B"/>
    <property type="match status" value="2"/>
</dbReference>
<gene>
    <name evidence="2" type="ORF">JT25_000480</name>
</gene>
<dbReference type="STRING" id="1538553.JT25_000480"/>
<name>A0A140E3K1_9GAMM</name>
<dbReference type="Proteomes" id="UP000030512">
    <property type="component" value="Chromosome"/>
</dbReference>
<dbReference type="EMBL" id="CP014476">
    <property type="protein sequence ID" value="AMK74975.1"/>
    <property type="molecule type" value="Genomic_DNA"/>
</dbReference>
<dbReference type="RefSeq" id="WP_036277330.1">
    <property type="nucleotide sequence ID" value="NZ_CP014476.1"/>
</dbReference>
<accession>A0A140E3K1</accession>
<protein>
    <recommendedName>
        <fullName evidence="1">Glycosyl transferase family 1 domain-containing protein</fullName>
    </recommendedName>
</protein>
<evidence type="ECO:0000313" key="3">
    <source>
        <dbReference type="Proteomes" id="UP000030512"/>
    </source>
</evidence>
<dbReference type="AlphaFoldDB" id="A0A140E3K1"/>
<evidence type="ECO:0000259" key="1">
    <source>
        <dbReference type="Pfam" id="PF00534"/>
    </source>
</evidence>
<dbReference type="InterPro" id="IPR050194">
    <property type="entry name" value="Glycosyltransferase_grp1"/>
</dbReference>
<proteinExistence type="predicted"/>
<dbReference type="PANTHER" id="PTHR45947">
    <property type="entry name" value="SULFOQUINOVOSYL TRANSFERASE SQD2"/>
    <property type="match status" value="1"/>
</dbReference>
<organism evidence="2 3">
    <name type="scientific">Methylomonas denitrificans</name>
    <dbReference type="NCBI Taxonomy" id="1538553"/>
    <lineage>
        <taxon>Bacteria</taxon>
        <taxon>Pseudomonadati</taxon>
        <taxon>Pseudomonadota</taxon>
        <taxon>Gammaproteobacteria</taxon>
        <taxon>Methylococcales</taxon>
        <taxon>Methylococcaceae</taxon>
        <taxon>Methylomonas</taxon>
    </lineage>
</organism>
<dbReference type="InterPro" id="IPR001296">
    <property type="entry name" value="Glyco_trans_1"/>
</dbReference>
<dbReference type="CDD" id="cd03801">
    <property type="entry name" value="GT4_PimA-like"/>
    <property type="match status" value="1"/>
</dbReference>
<dbReference type="PANTHER" id="PTHR45947:SF3">
    <property type="entry name" value="SULFOQUINOVOSYL TRANSFERASE SQD2"/>
    <property type="match status" value="1"/>
</dbReference>
<sequence>MHIGLLIVGDMDSVSGGYLYNRKLVAYLRSQGDQVSIISLPPRNYWRLLAENITGDLMKNVAAAKLDILIQDAMVHPALFYLNRRISAQLDIPLIALVHLLASIDQAPWHSGWLYRIIERRYLQTVDGIIANSHTTLSQINQLLARDLPPHCIAVPAGDNFAEVNIDRAGILNRALQPGPLRILLVGNVIRRKGLHVLLKAVSQLPAQDYRLSVAGRLDMEPDYVAQIKTMIRDAGLTQSVSLLGSVQGEALADLYRQHQLLVMPSAYESYGIVYVEAQQFGLPVIGTTAGAAWEIIRDGKNGYLIDPEDHAVLGDLLQTLHHDRQLLARLGANALQAYAAQPKWDKTCADIRAFLSSQFNSWQSR</sequence>
<reference evidence="2 3" key="1">
    <citation type="journal article" date="2015" name="Environ. Microbiol.">
        <title>Methane oxidation coupled to nitrate reduction under hypoxia by the Gammaproteobacterium Methylomonas denitrificans, sp. nov. type strain FJG1.</title>
        <authorList>
            <person name="Kits K.D."/>
            <person name="Klotz M.G."/>
            <person name="Stein L.Y."/>
        </authorList>
    </citation>
    <scope>NUCLEOTIDE SEQUENCE [LARGE SCALE GENOMIC DNA]</scope>
    <source>
        <strain evidence="2 3">FJG1</strain>
    </source>
</reference>
<dbReference type="Pfam" id="PF00534">
    <property type="entry name" value="Glycos_transf_1"/>
    <property type="match status" value="1"/>
</dbReference>
<dbReference type="OrthoDB" id="9802525at2"/>
<keyword evidence="3" id="KW-1185">Reference proteome</keyword>
<evidence type="ECO:0000313" key="2">
    <source>
        <dbReference type="EMBL" id="AMK74975.1"/>
    </source>
</evidence>
<dbReference type="GO" id="GO:0016758">
    <property type="term" value="F:hexosyltransferase activity"/>
    <property type="evidence" value="ECO:0007669"/>
    <property type="project" value="TreeGrafter"/>
</dbReference>
<dbReference type="KEGG" id="mdn:JT25_000480"/>
<dbReference type="SUPFAM" id="SSF53756">
    <property type="entry name" value="UDP-Glycosyltransferase/glycogen phosphorylase"/>
    <property type="match status" value="1"/>
</dbReference>